<keyword evidence="2" id="KW-1185">Reference proteome</keyword>
<dbReference type="AlphaFoldDB" id="A0A183NA47"/>
<sequence>MKSTNNNNNHKKLNHKKEPEREVKVKNKLTNILQINDELIKELGIQLAHLIDRLINQSIYQLNNQSENNHYFTANHHVIQ</sequence>
<protein>
    <submittedName>
        <fullName evidence="1">Uncharacterized protein</fullName>
    </submittedName>
</protein>
<evidence type="ECO:0000313" key="2">
    <source>
        <dbReference type="Proteomes" id="UP000277204"/>
    </source>
</evidence>
<dbReference type="EMBL" id="UZAI01021029">
    <property type="protein sequence ID" value="VDP54214.1"/>
    <property type="molecule type" value="Genomic_DNA"/>
</dbReference>
<accession>A0A183NA47</accession>
<name>A0A183NA47_9TREM</name>
<reference evidence="1 2" key="1">
    <citation type="submission" date="2018-11" db="EMBL/GenBank/DDBJ databases">
        <authorList>
            <consortium name="Pathogen Informatics"/>
        </authorList>
    </citation>
    <scope>NUCLEOTIDE SEQUENCE [LARGE SCALE GENOMIC DNA]</scope>
    <source>
        <strain evidence="1 2">Zambia</strain>
    </source>
</reference>
<gene>
    <name evidence="1" type="ORF">SMRZ_LOCUS25172</name>
</gene>
<dbReference type="Proteomes" id="UP000277204">
    <property type="component" value="Unassembled WGS sequence"/>
</dbReference>
<proteinExistence type="predicted"/>
<organism evidence="1 2">
    <name type="scientific">Schistosoma margrebowiei</name>
    <dbReference type="NCBI Taxonomy" id="48269"/>
    <lineage>
        <taxon>Eukaryota</taxon>
        <taxon>Metazoa</taxon>
        <taxon>Spiralia</taxon>
        <taxon>Lophotrochozoa</taxon>
        <taxon>Platyhelminthes</taxon>
        <taxon>Trematoda</taxon>
        <taxon>Digenea</taxon>
        <taxon>Strigeidida</taxon>
        <taxon>Schistosomatoidea</taxon>
        <taxon>Schistosomatidae</taxon>
        <taxon>Schistosoma</taxon>
    </lineage>
</organism>
<evidence type="ECO:0000313" key="1">
    <source>
        <dbReference type="EMBL" id="VDP54214.1"/>
    </source>
</evidence>